<gene>
    <name evidence="3" type="ORF">M408DRAFT_327285</name>
</gene>
<evidence type="ECO:0000313" key="3">
    <source>
        <dbReference type="EMBL" id="KIM31888.1"/>
    </source>
</evidence>
<name>A0A0C2X0S5_SERVB</name>
<dbReference type="PROSITE" id="PS50102">
    <property type="entry name" value="RRM"/>
    <property type="match status" value="1"/>
</dbReference>
<dbReference type="Gene3D" id="3.30.70.330">
    <property type="match status" value="1"/>
</dbReference>
<dbReference type="InterPro" id="IPR035979">
    <property type="entry name" value="RBD_domain_sf"/>
</dbReference>
<evidence type="ECO:0000256" key="1">
    <source>
        <dbReference type="PROSITE-ProRule" id="PRU00176"/>
    </source>
</evidence>
<organism evidence="3 4">
    <name type="scientific">Serendipita vermifera MAFF 305830</name>
    <dbReference type="NCBI Taxonomy" id="933852"/>
    <lineage>
        <taxon>Eukaryota</taxon>
        <taxon>Fungi</taxon>
        <taxon>Dikarya</taxon>
        <taxon>Basidiomycota</taxon>
        <taxon>Agaricomycotina</taxon>
        <taxon>Agaricomycetes</taxon>
        <taxon>Sebacinales</taxon>
        <taxon>Serendipitaceae</taxon>
        <taxon>Serendipita</taxon>
    </lineage>
</organism>
<evidence type="ECO:0000313" key="4">
    <source>
        <dbReference type="Proteomes" id="UP000054097"/>
    </source>
</evidence>
<dbReference type="GO" id="GO:0003723">
    <property type="term" value="F:RNA binding"/>
    <property type="evidence" value="ECO:0007669"/>
    <property type="project" value="UniProtKB-UniRule"/>
</dbReference>
<dbReference type="InterPro" id="IPR000504">
    <property type="entry name" value="RRM_dom"/>
</dbReference>
<dbReference type="EMBL" id="KN824281">
    <property type="protein sequence ID" value="KIM31888.1"/>
    <property type="molecule type" value="Genomic_DNA"/>
</dbReference>
<accession>A0A0C2X0S5</accession>
<proteinExistence type="predicted"/>
<sequence length="136" mass="15245">MPYTEDQENRVSEGIVQSFIAAGNLPVNVTVEQLTQLFDAAGLVSNIKILDFQESQADGSLAKTAIIGYYSDETARNALKDLYENMALGLDRPLKLQYYGPIEMKEVEAQIVRRMTMEMMLNGVHYDQSQNPAFFG</sequence>
<dbReference type="Proteomes" id="UP000054097">
    <property type="component" value="Unassembled WGS sequence"/>
</dbReference>
<feature type="domain" description="RRM" evidence="2">
    <location>
        <begin position="18"/>
        <end position="101"/>
    </location>
</feature>
<evidence type="ECO:0000259" key="2">
    <source>
        <dbReference type="PROSITE" id="PS50102"/>
    </source>
</evidence>
<keyword evidence="1" id="KW-0694">RNA-binding</keyword>
<keyword evidence="4" id="KW-1185">Reference proteome</keyword>
<dbReference type="OrthoDB" id="3220764at2759"/>
<dbReference type="AlphaFoldDB" id="A0A0C2X0S5"/>
<dbReference type="HOGENOM" id="CLU_1876703_0_0_1"/>
<reference evidence="4" key="2">
    <citation type="submission" date="2015-01" db="EMBL/GenBank/DDBJ databases">
        <title>Evolutionary Origins and Diversification of the Mycorrhizal Mutualists.</title>
        <authorList>
            <consortium name="DOE Joint Genome Institute"/>
            <consortium name="Mycorrhizal Genomics Consortium"/>
            <person name="Kohler A."/>
            <person name="Kuo A."/>
            <person name="Nagy L.G."/>
            <person name="Floudas D."/>
            <person name="Copeland A."/>
            <person name="Barry K.W."/>
            <person name="Cichocki N."/>
            <person name="Veneault-Fourrey C."/>
            <person name="LaButti K."/>
            <person name="Lindquist E.A."/>
            <person name="Lipzen A."/>
            <person name="Lundell T."/>
            <person name="Morin E."/>
            <person name="Murat C."/>
            <person name="Riley R."/>
            <person name="Ohm R."/>
            <person name="Sun H."/>
            <person name="Tunlid A."/>
            <person name="Henrissat B."/>
            <person name="Grigoriev I.V."/>
            <person name="Hibbett D.S."/>
            <person name="Martin F."/>
        </authorList>
    </citation>
    <scope>NUCLEOTIDE SEQUENCE [LARGE SCALE GENOMIC DNA]</scope>
    <source>
        <strain evidence="4">MAFF 305830</strain>
    </source>
</reference>
<reference evidence="3 4" key="1">
    <citation type="submission" date="2014-04" db="EMBL/GenBank/DDBJ databases">
        <authorList>
            <consortium name="DOE Joint Genome Institute"/>
            <person name="Kuo A."/>
            <person name="Zuccaro A."/>
            <person name="Kohler A."/>
            <person name="Nagy L.G."/>
            <person name="Floudas D."/>
            <person name="Copeland A."/>
            <person name="Barry K.W."/>
            <person name="Cichocki N."/>
            <person name="Veneault-Fourrey C."/>
            <person name="LaButti K."/>
            <person name="Lindquist E.A."/>
            <person name="Lipzen A."/>
            <person name="Lundell T."/>
            <person name="Morin E."/>
            <person name="Murat C."/>
            <person name="Sun H."/>
            <person name="Tunlid A."/>
            <person name="Henrissat B."/>
            <person name="Grigoriev I.V."/>
            <person name="Hibbett D.S."/>
            <person name="Martin F."/>
            <person name="Nordberg H.P."/>
            <person name="Cantor M.N."/>
            <person name="Hua S.X."/>
        </authorList>
    </citation>
    <scope>NUCLEOTIDE SEQUENCE [LARGE SCALE GENOMIC DNA]</scope>
    <source>
        <strain evidence="3 4">MAFF 305830</strain>
    </source>
</reference>
<dbReference type="CDD" id="cd00590">
    <property type="entry name" value="RRM_SF"/>
    <property type="match status" value="1"/>
</dbReference>
<dbReference type="SUPFAM" id="SSF54928">
    <property type="entry name" value="RNA-binding domain, RBD"/>
    <property type="match status" value="1"/>
</dbReference>
<dbReference type="InterPro" id="IPR012677">
    <property type="entry name" value="Nucleotide-bd_a/b_plait_sf"/>
</dbReference>
<protein>
    <recommendedName>
        <fullName evidence="2">RRM domain-containing protein</fullName>
    </recommendedName>
</protein>
<dbReference type="Pfam" id="PF00076">
    <property type="entry name" value="RRM_1"/>
    <property type="match status" value="1"/>
</dbReference>